<dbReference type="OrthoDB" id="10026202at2759"/>
<feature type="region of interest" description="Disordered" evidence="1">
    <location>
        <begin position="26"/>
        <end position="216"/>
    </location>
</feature>
<dbReference type="RefSeq" id="XP_052125427.1">
    <property type="nucleotide sequence ID" value="XM_052269467.1"/>
</dbReference>
<dbReference type="AlphaFoldDB" id="A0A9C6U8R9"/>
<name>A0A9C6U8R9_FRAOC</name>
<organism evidence="2 3">
    <name type="scientific">Frankliniella occidentalis</name>
    <name type="common">Western flower thrips</name>
    <name type="synonym">Euthrips occidentalis</name>
    <dbReference type="NCBI Taxonomy" id="133901"/>
    <lineage>
        <taxon>Eukaryota</taxon>
        <taxon>Metazoa</taxon>
        <taxon>Ecdysozoa</taxon>
        <taxon>Arthropoda</taxon>
        <taxon>Hexapoda</taxon>
        <taxon>Insecta</taxon>
        <taxon>Pterygota</taxon>
        <taxon>Neoptera</taxon>
        <taxon>Paraneoptera</taxon>
        <taxon>Thysanoptera</taxon>
        <taxon>Terebrantia</taxon>
        <taxon>Thripoidea</taxon>
        <taxon>Thripidae</taxon>
        <taxon>Frankliniella</taxon>
    </lineage>
</organism>
<feature type="compositionally biased region" description="Basic and acidic residues" evidence="1">
    <location>
        <begin position="32"/>
        <end position="48"/>
    </location>
</feature>
<feature type="compositionally biased region" description="Low complexity" evidence="1">
    <location>
        <begin position="139"/>
        <end position="151"/>
    </location>
</feature>
<protein>
    <submittedName>
        <fullName evidence="3">Uncharacterized membrane protein DDB_G0293934-like</fullName>
    </submittedName>
</protein>
<feature type="compositionally biased region" description="Basic residues" evidence="1">
    <location>
        <begin position="121"/>
        <end position="135"/>
    </location>
</feature>
<evidence type="ECO:0000313" key="2">
    <source>
        <dbReference type="Proteomes" id="UP000504606"/>
    </source>
</evidence>
<gene>
    <name evidence="3" type="primary">LOC127749788</name>
</gene>
<evidence type="ECO:0000256" key="1">
    <source>
        <dbReference type="SAM" id="MobiDB-lite"/>
    </source>
</evidence>
<accession>A0A9C6U8R9</accession>
<dbReference type="GeneID" id="127749788"/>
<feature type="compositionally biased region" description="Basic and acidic residues" evidence="1">
    <location>
        <begin position="84"/>
        <end position="93"/>
    </location>
</feature>
<feature type="compositionally biased region" description="Basic residues" evidence="1">
    <location>
        <begin position="49"/>
        <end position="59"/>
    </location>
</feature>
<evidence type="ECO:0000313" key="3">
    <source>
        <dbReference type="RefSeq" id="XP_052125427.1"/>
    </source>
</evidence>
<keyword evidence="2" id="KW-1185">Reference proteome</keyword>
<reference evidence="3" key="2">
    <citation type="submission" date="2025-08" db="UniProtKB">
        <authorList>
            <consortium name="RefSeq"/>
        </authorList>
    </citation>
    <scope>IDENTIFICATION</scope>
    <source>
        <tissue evidence="3">Whole organism</tissue>
    </source>
</reference>
<proteinExistence type="predicted"/>
<reference evidence="3" key="1">
    <citation type="journal article" date="2018" name="Proc. Natl. Acad. Sci. U.S.A.">
        <title>Phylogenomics and the evolution of hemipteroid insects.</title>
        <authorList>
            <person name="Johnson K.P."/>
            <person name="Dietrich C.H."/>
            <person name="Friedrich F."/>
            <person name="Beutel R.G."/>
            <person name="Wipfler B."/>
            <person name="Peters R.S."/>
            <person name="Allen J.M."/>
            <person name="Petersen M."/>
            <person name="Donath A."/>
            <person name="Walden K.K."/>
            <person name="Kozlov A.M."/>
            <person name="Podsiadlowski L."/>
            <person name="Mayer C."/>
            <person name="Meusemann K."/>
            <person name="Vasilikopoulos A."/>
            <person name="Waterhouse R.M."/>
            <person name="Cameron S.L."/>
            <person name="Weirauch C."/>
            <person name="Swanson D.R."/>
            <person name="Percy D.M."/>
            <person name="Hardy N.B."/>
            <person name="Terry I."/>
            <person name="Liu S."/>
            <person name="Zhou X."/>
            <person name="Misof B."/>
            <person name="Robertson H.M."/>
            <person name="Yoshizawa K."/>
        </authorList>
    </citation>
    <scope>NUCLEOTIDE SEQUENCE</scope>
    <source>
        <tissue evidence="3">Whole organism</tissue>
    </source>
</reference>
<feature type="compositionally biased region" description="Acidic residues" evidence="1">
    <location>
        <begin position="200"/>
        <end position="213"/>
    </location>
</feature>
<dbReference type="KEGG" id="foc:127749788"/>
<sequence>MELAIAECLSVPERVVNAEPVVSARIDSSTYCKKDRDKDRSRDKERRGEKRHHHHRGHKSSQEINPDGWKLTPPPPPLPAHGSSPEKRGPLREEDPDYKPPVPPHRNIPLMSDDEPAPVQPRRHHHHHHNQHNQHSRNNDSQGNNNSQNGQSRHEDEEDDLPDPTFVEFPDQSPGPAQLQGSIAEVKRANIVGNPMFSSTEEEDDDESEDDQGEVQRVREELLGLDDLNMDYDQIMEYFDNLKESNA</sequence>
<dbReference type="Proteomes" id="UP000504606">
    <property type="component" value="Unplaced"/>
</dbReference>